<proteinExistence type="predicted"/>
<protein>
    <submittedName>
        <fullName evidence="2">Uncharacterized protein</fullName>
    </submittedName>
</protein>
<reference evidence="2 3" key="1">
    <citation type="journal article" date="2013" name="Nat. Genet.">
        <title>The genome of the hydatid tapeworm Echinococcus granulosus.</title>
        <authorList>
            <person name="Zheng H."/>
            <person name="Zhang W."/>
            <person name="Zhang L."/>
            <person name="Zhang Z."/>
            <person name="Li J."/>
            <person name="Lu G."/>
            <person name="Zhu Y."/>
            <person name="Wang Y."/>
            <person name="Huang Y."/>
            <person name="Liu J."/>
            <person name="Kang H."/>
            <person name="Chen J."/>
            <person name="Wang L."/>
            <person name="Chen A."/>
            <person name="Yu S."/>
            <person name="Gao Z."/>
            <person name="Jin L."/>
            <person name="Gu W."/>
            <person name="Wang Z."/>
            <person name="Zhao L."/>
            <person name="Shi B."/>
            <person name="Wen H."/>
            <person name="Lin R."/>
            <person name="Jones M.K."/>
            <person name="Brejova B."/>
            <person name="Vinar T."/>
            <person name="Zhao G."/>
            <person name="McManus D.P."/>
            <person name="Chen Z."/>
            <person name="Zhou Y."/>
            <person name="Wang S."/>
        </authorList>
    </citation>
    <scope>NUCLEOTIDE SEQUENCE [LARGE SCALE GENOMIC DNA]</scope>
</reference>
<name>W6UPP8_ECHGR</name>
<sequence>MTHGLWERKKEERWEENRMESDAMQCDGREGKWRRICDSLTNCSHAYNKLTNRAKTFAQPKCPLPIPAHTNVVCKNTPSLPLDGGLIQVALSPTPHILLDEDPPQLKQSNTLRRSAAVSFTSP</sequence>
<dbReference type="RefSeq" id="XP_024351448.1">
    <property type="nucleotide sequence ID" value="XM_024494059.1"/>
</dbReference>
<dbReference type="KEGG" id="egl:EGR_04810"/>
<dbReference type="GeneID" id="36340525"/>
<dbReference type="Proteomes" id="UP000019149">
    <property type="component" value="Unassembled WGS sequence"/>
</dbReference>
<evidence type="ECO:0000313" key="2">
    <source>
        <dbReference type="EMBL" id="EUB60252.1"/>
    </source>
</evidence>
<comment type="caution">
    <text evidence="2">The sequence shown here is derived from an EMBL/GenBank/DDBJ whole genome shotgun (WGS) entry which is preliminary data.</text>
</comment>
<gene>
    <name evidence="2" type="ORF">EGR_04810</name>
</gene>
<evidence type="ECO:0000313" key="3">
    <source>
        <dbReference type="Proteomes" id="UP000019149"/>
    </source>
</evidence>
<evidence type="ECO:0000256" key="1">
    <source>
        <dbReference type="SAM" id="MobiDB-lite"/>
    </source>
</evidence>
<dbReference type="AlphaFoldDB" id="W6UPP8"/>
<keyword evidence="3" id="KW-1185">Reference proteome</keyword>
<feature type="region of interest" description="Disordered" evidence="1">
    <location>
        <begin position="100"/>
        <end position="123"/>
    </location>
</feature>
<dbReference type="EMBL" id="APAU02000032">
    <property type="protein sequence ID" value="EUB60252.1"/>
    <property type="molecule type" value="Genomic_DNA"/>
</dbReference>
<feature type="compositionally biased region" description="Polar residues" evidence="1">
    <location>
        <begin position="106"/>
        <end position="123"/>
    </location>
</feature>
<accession>W6UPP8</accession>
<organism evidence="2 3">
    <name type="scientific">Echinococcus granulosus</name>
    <name type="common">Hydatid tapeworm</name>
    <dbReference type="NCBI Taxonomy" id="6210"/>
    <lineage>
        <taxon>Eukaryota</taxon>
        <taxon>Metazoa</taxon>
        <taxon>Spiralia</taxon>
        <taxon>Lophotrochozoa</taxon>
        <taxon>Platyhelminthes</taxon>
        <taxon>Cestoda</taxon>
        <taxon>Eucestoda</taxon>
        <taxon>Cyclophyllidea</taxon>
        <taxon>Taeniidae</taxon>
        <taxon>Echinococcus</taxon>
        <taxon>Echinococcus granulosus group</taxon>
    </lineage>
</organism>
<dbReference type="CTD" id="36340525"/>